<name>A0A383ERH8_9ZZZZ</name>
<evidence type="ECO:0000256" key="1">
    <source>
        <dbReference type="ARBA" id="ARBA00004651"/>
    </source>
</evidence>
<evidence type="ECO:0000313" key="7">
    <source>
        <dbReference type="EMBL" id="SVE59457.1"/>
    </source>
</evidence>
<sequence length="46" mass="4913">VILLFLIPAAIIALQVKDLLAASMGFGIYSFLMCLLWAEMGAVDVA</sequence>
<protein>
    <recommendedName>
        <fullName evidence="6">MrpA C-terminal/MbhD domain-containing protein</fullName>
    </recommendedName>
</protein>
<feature type="domain" description="MrpA C-terminal/MbhD" evidence="6">
    <location>
        <begin position="4"/>
        <end position="46"/>
    </location>
</feature>
<organism evidence="7">
    <name type="scientific">marine metagenome</name>
    <dbReference type="NCBI Taxonomy" id="408172"/>
    <lineage>
        <taxon>unclassified sequences</taxon>
        <taxon>metagenomes</taxon>
        <taxon>ecological metagenomes</taxon>
    </lineage>
</organism>
<gene>
    <name evidence="7" type="ORF">METZ01_LOCUS512311</name>
</gene>
<feature type="non-terminal residue" evidence="7">
    <location>
        <position position="1"/>
    </location>
</feature>
<keyword evidence="2" id="KW-1003">Cell membrane</keyword>
<evidence type="ECO:0000259" key="6">
    <source>
        <dbReference type="Pfam" id="PF13244"/>
    </source>
</evidence>
<evidence type="ECO:0000256" key="3">
    <source>
        <dbReference type="ARBA" id="ARBA00022692"/>
    </source>
</evidence>
<dbReference type="Pfam" id="PF13244">
    <property type="entry name" value="MbhD"/>
    <property type="match status" value="1"/>
</dbReference>
<accession>A0A383ERH8</accession>
<keyword evidence="4" id="KW-1133">Transmembrane helix</keyword>
<evidence type="ECO:0000256" key="4">
    <source>
        <dbReference type="ARBA" id="ARBA00022989"/>
    </source>
</evidence>
<proteinExistence type="predicted"/>
<reference evidence="7" key="1">
    <citation type="submission" date="2018-05" db="EMBL/GenBank/DDBJ databases">
        <authorList>
            <person name="Lanie J.A."/>
            <person name="Ng W.-L."/>
            <person name="Kazmierczak K.M."/>
            <person name="Andrzejewski T.M."/>
            <person name="Davidsen T.M."/>
            <person name="Wayne K.J."/>
            <person name="Tettelin H."/>
            <person name="Glass J.I."/>
            <person name="Rusch D."/>
            <person name="Podicherti R."/>
            <person name="Tsui H.-C.T."/>
            <person name="Winkler M.E."/>
        </authorList>
    </citation>
    <scope>NUCLEOTIDE SEQUENCE</scope>
</reference>
<comment type="subcellular location">
    <subcellularLocation>
        <location evidence="1">Cell membrane</location>
        <topology evidence="1">Multi-pass membrane protein</topology>
    </subcellularLocation>
</comment>
<keyword evidence="5" id="KW-0472">Membrane</keyword>
<keyword evidence="3" id="KW-0812">Transmembrane</keyword>
<feature type="non-terminal residue" evidence="7">
    <location>
        <position position="46"/>
    </location>
</feature>
<evidence type="ECO:0000256" key="2">
    <source>
        <dbReference type="ARBA" id="ARBA00022475"/>
    </source>
</evidence>
<dbReference type="InterPro" id="IPR025383">
    <property type="entry name" value="MrpA_C/MbhD"/>
</dbReference>
<evidence type="ECO:0000256" key="5">
    <source>
        <dbReference type="ARBA" id="ARBA00023136"/>
    </source>
</evidence>
<dbReference type="GO" id="GO:0005886">
    <property type="term" value="C:plasma membrane"/>
    <property type="evidence" value="ECO:0007669"/>
    <property type="project" value="UniProtKB-SubCell"/>
</dbReference>
<dbReference type="AlphaFoldDB" id="A0A383ERH8"/>
<dbReference type="EMBL" id="UINC01228232">
    <property type="protein sequence ID" value="SVE59457.1"/>
    <property type="molecule type" value="Genomic_DNA"/>
</dbReference>